<evidence type="ECO:0000313" key="6">
    <source>
        <dbReference type="RefSeq" id="XP_016773440.1"/>
    </source>
</evidence>
<evidence type="ECO:0000256" key="1">
    <source>
        <dbReference type="SAM" id="MobiDB-lite"/>
    </source>
</evidence>
<feature type="region of interest" description="Disordered" evidence="1">
    <location>
        <begin position="178"/>
        <end position="201"/>
    </location>
</feature>
<reference evidence="6" key="2">
    <citation type="submission" date="2025-04" db="UniProtKB">
        <authorList>
            <consortium name="RefSeq"/>
        </authorList>
    </citation>
    <scope>IDENTIFICATION</scope>
    <source>
        <strain evidence="6">DH4</strain>
        <tissue evidence="6">Whole body</tissue>
    </source>
</reference>
<dbReference type="InterPro" id="IPR036508">
    <property type="entry name" value="Chitin-bd_dom_sf"/>
</dbReference>
<dbReference type="EnsemblMetazoa" id="XM_016917951">
    <property type="protein sequence ID" value="XP_016773440"/>
    <property type="gene ID" value="LOC724199"/>
</dbReference>
<feature type="signal peptide" evidence="2">
    <location>
        <begin position="1"/>
        <end position="21"/>
    </location>
</feature>
<dbReference type="AlphaFoldDB" id="A0A7M7INI0"/>
<evidence type="ECO:0000313" key="5">
    <source>
        <dbReference type="Proteomes" id="UP000005203"/>
    </source>
</evidence>
<sequence>MKVYAALIAIFAAILVAFVSAEEPKCPEVNGDDATLLPNPDDCSTFYECDEGKPFLLECSPGLEYNPELRVCDYPNPNATCKHRPDLDPNNPNNRPSSQPPQPQHHPSSSPKPKPPRPTPPRPTPRPTSKPPKPCRQPKPRPPCKPKKPCKKPSYALPQFYPSPYFSPILPREYYENYYENEEYENEEYENEEYNYDSDEE</sequence>
<dbReference type="PRINTS" id="PR01217">
    <property type="entry name" value="PRICHEXTENSN"/>
</dbReference>
<protein>
    <submittedName>
        <fullName evidence="6">Early nodulin-75</fullName>
    </submittedName>
</protein>
<dbReference type="OMA" id="SSGINCW"/>
<feature type="compositionally biased region" description="Pro residues" evidence="1">
    <location>
        <begin position="98"/>
        <end position="135"/>
    </location>
</feature>
<evidence type="ECO:0000259" key="3">
    <source>
        <dbReference type="PROSITE" id="PS50940"/>
    </source>
</evidence>
<dbReference type="Gene3D" id="2.170.140.10">
    <property type="entry name" value="Chitin binding domain"/>
    <property type="match status" value="1"/>
</dbReference>
<gene>
    <name evidence="4" type="primary">724199</name>
    <name evidence="6" type="synonym">LOC724199</name>
</gene>
<accession>A0A8B7KSY9</accession>
<dbReference type="GeneID" id="724199"/>
<feature type="compositionally biased region" description="Basic residues" evidence="1">
    <location>
        <begin position="136"/>
        <end position="151"/>
    </location>
</feature>
<reference evidence="5" key="3">
    <citation type="submission" date="2025-05" db="UniProtKB">
        <authorList>
            <consortium name="RefSeq"/>
        </authorList>
    </citation>
    <scope>NUCLEOTIDE SEQUENCE [LARGE SCALE GENOMIC DNA]</scope>
    <source>
        <strain evidence="5">DH4</strain>
    </source>
</reference>
<dbReference type="Proteomes" id="UP000005203">
    <property type="component" value="Linkage group LG1"/>
</dbReference>
<feature type="compositionally biased region" description="Acidic residues" evidence="1">
    <location>
        <begin position="179"/>
        <end position="201"/>
    </location>
</feature>
<proteinExistence type="predicted"/>
<evidence type="ECO:0000313" key="4">
    <source>
        <dbReference type="EnsemblMetazoa" id="XP_016773440"/>
    </source>
</evidence>
<dbReference type="OrthoDB" id="6020543at2759"/>
<dbReference type="KEGG" id="ame:724199"/>
<dbReference type="RefSeq" id="XP_016773440.1">
    <property type="nucleotide sequence ID" value="XM_016917951.1"/>
</dbReference>
<dbReference type="InterPro" id="IPR002557">
    <property type="entry name" value="Chitin-bd_dom"/>
</dbReference>
<reference evidence="4" key="1">
    <citation type="submission" date="2021-01" db="UniProtKB">
        <authorList>
            <consortium name="EnsemblMetazoa"/>
        </authorList>
    </citation>
    <scope>IDENTIFICATION</scope>
    <source>
        <strain evidence="4">DH4</strain>
    </source>
</reference>
<organism evidence="4">
    <name type="scientific">Apis mellifera</name>
    <name type="common">Honeybee</name>
    <dbReference type="NCBI Taxonomy" id="7460"/>
    <lineage>
        <taxon>Eukaryota</taxon>
        <taxon>Metazoa</taxon>
        <taxon>Ecdysozoa</taxon>
        <taxon>Arthropoda</taxon>
        <taxon>Hexapoda</taxon>
        <taxon>Insecta</taxon>
        <taxon>Pterygota</taxon>
        <taxon>Neoptera</taxon>
        <taxon>Endopterygota</taxon>
        <taxon>Hymenoptera</taxon>
        <taxon>Apocrita</taxon>
        <taxon>Aculeata</taxon>
        <taxon>Apoidea</taxon>
        <taxon>Anthophila</taxon>
        <taxon>Apidae</taxon>
        <taxon>Apis</taxon>
    </lineage>
</organism>
<dbReference type="GO" id="GO:0005576">
    <property type="term" value="C:extracellular region"/>
    <property type="evidence" value="ECO:0007669"/>
    <property type="project" value="InterPro"/>
</dbReference>
<dbReference type="SMART" id="SM00494">
    <property type="entry name" value="ChtBD2"/>
    <property type="match status" value="1"/>
</dbReference>
<feature type="region of interest" description="Disordered" evidence="1">
    <location>
        <begin position="82"/>
        <end position="166"/>
    </location>
</feature>
<feature type="chain" id="PRO_5044660005" evidence="2">
    <location>
        <begin position="22"/>
        <end position="201"/>
    </location>
</feature>
<dbReference type="GO" id="GO:0008061">
    <property type="term" value="F:chitin binding"/>
    <property type="evidence" value="ECO:0007669"/>
    <property type="project" value="InterPro"/>
</dbReference>
<dbReference type="SUPFAM" id="SSF57625">
    <property type="entry name" value="Invertebrate chitin-binding proteins"/>
    <property type="match status" value="1"/>
</dbReference>
<feature type="domain" description="Chitin-binding type-2" evidence="3">
    <location>
        <begin position="23"/>
        <end position="83"/>
    </location>
</feature>
<name>A0A7M7INI0_APIME</name>
<keyword evidence="5" id="KW-1185">Reference proteome</keyword>
<accession>A0A7M7INI0</accession>
<dbReference type="Pfam" id="PF01607">
    <property type="entry name" value="CBM_14"/>
    <property type="match status" value="1"/>
</dbReference>
<evidence type="ECO:0000256" key="2">
    <source>
        <dbReference type="SAM" id="SignalP"/>
    </source>
</evidence>
<dbReference type="PROSITE" id="PS50940">
    <property type="entry name" value="CHIT_BIND_II"/>
    <property type="match status" value="1"/>
</dbReference>
<keyword evidence="2" id="KW-0732">Signal</keyword>